<dbReference type="InterPro" id="IPR043142">
    <property type="entry name" value="PapC-like_C_sf"/>
</dbReference>
<dbReference type="Gene3D" id="2.60.40.2610">
    <property type="entry name" value="Outer membrane usher protein FimD, plug domain"/>
    <property type="match status" value="1"/>
</dbReference>
<dbReference type="PROSITE" id="PS51257">
    <property type="entry name" value="PROKAR_LIPOPROTEIN"/>
    <property type="match status" value="1"/>
</dbReference>
<evidence type="ECO:0000313" key="15">
    <source>
        <dbReference type="Proteomes" id="UP000254602"/>
    </source>
</evidence>
<dbReference type="Gene3D" id="2.60.40.2070">
    <property type="match status" value="1"/>
</dbReference>
<comment type="subcellular location">
    <subcellularLocation>
        <location evidence="1 10">Cell outer membrane</location>
        <topology evidence="1 10">Multi-pass membrane protein</topology>
    </subcellularLocation>
</comment>
<dbReference type="GO" id="GO:0009279">
    <property type="term" value="C:cell outer membrane"/>
    <property type="evidence" value="ECO:0007669"/>
    <property type="project" value="UniProtKB-SubCell"/>
</dbReference>
<dbReference type="Pfam" id="PF13954">
    <property type="entry name" value="PapC_N"/>
    <property type="match status" value="1"/>
</dbReference>
<keyword evidence="3 10" id="KW-0813">Transport</keyword>
<dbReference type="EMBL" id="UGUY01000002">
    <property type="protein sequence ID" value="SUF08879.1"/>
    <property type="molecule type" value="Genomic_DNA"/>
</dbReference>
<keyword evidence="5 10" id="KW-1029">Fimbrium biogenesis</keyword>
<feature type="chain" id="PRO_5016582151" evidence="12">
    <location>
        <begin position="38"/>
        <end position="859"/>
    </location>
</feature>
<comment type="similarity">
    <text evidence="2 10">Belongs to the fimbrial export usher family.</text>
</comment>
<dbReference type="Proteomes" id="UP000254602">
    <property type="component" value="Unassembled WGS sequence"/>
</dbReference>
<evidence type="ECO:0000256" key="2">
    <source>
        <dbReference type="ARBA" id="ARBA00008064"/>
    </source>
</evidence>
<dbReference type="Pfam" id="PF13953">
    <property type="entry name" value="PapC_C"/>
    <property type="match status" value="1"/>
</dbReference>
<reference evidence="14 15" key="1">
    <citation type="submission" date="2018-06" db="EMBL/GenBank/DDBJ databases">
        <authorList>
            <consortium name="Pathogen Informatics"/>
            <person name="Doyle S."/>
        </authorList>
    </citation>
    <scope>NUCLEOTIDE SEQUENCE [LARGE SCALE GENOMIC DNA]</scope>
    <source>
        <strain evidence="14 15">NCTC7914</strain>
    </source>
</reference>
<dbReference type="PROSITE" id="PS01151">
    <property type="entry name" value="FIMBRIAL_USHER"/>
    <property type="match status" value="1"/>
</dbReference>
<dbReference type="Gene3D" id="3.10.20.410">
    <property type="match status" value="1"/>
</dbReference>
<evidence type="ECO:0000256" key="7">
    <source>
        <dbReference type="ARBA" id="ARBA00022729"/>
    </source>
</evidence>
<dbReference type="PANTHER" id="PTHR30451:SF21">
    <property type="entry name" value="FIMBRIAL USHER DOMAIN-CONTAINING PROTEIN YDET-RELATED"/>
    <property type="match status" value="1"/>
</dbReference>
<dbReference type="SUPFAM" id="SSF141729">
    <property type="entry name" value="FimD N-terminal domain-like"/>
    <property type="match status" value="1"/>
</dbReference>
<keyword evidence="7 12" id="KW-0732">Signal</keyword>
<dbReference type="GO" id="GO:0004435">
    <property type="term" value="F:phosphatidylinositol-4,5-bisphosphate phospholipase C activity"/>
    <property type="evidence" value="ECO:0007669"/>
    <property type="project" value="InterPro"/>
</dbReference>
<keyword evidence="6 10" id="KW-0812">Transmembrane</keyword>
<dbReference type="Gene3D" id="2.60.40.3110">
    <property type="match status" value="1"/>
</dbReference>
<dbReference type="GO" id="GO:0015473">
    <property type="term" value="F:fimbrial usher porin activity"/>
    <property type="evidence" value="ECO:0007669"/>
    <property type="project" value="InterPro"/>
</dbReference>
<dbReference type="InterPro" id="IPR042186">
    <property type="entry name" value="FimD_plug_dom"/>
</dbReference>
<evidence type="ECO:0000256" key="3">
    <source>
        <dbReference type="ARBA" id="ARBA00022448"/>
    </source>
</evidence>
<keyword evidence="8 10" id="KW-0472">Membrane</keyword>
<evidence type="ECO:0000256" key="11">
    <source>
        <dbReference type="SAM" id="MobiDB-lite"/>
    </source>
</evidence>
<evidence type="ECO:0000256" key="1">
    <source>
        <dbReference type="ARBA" id="ARBA00004571"/>
    </source>
</evidence>
<evidence type="ECO:0000256" key="12">
    <source>
        <dbReference type="SAM" id="SignalP"/>
    </source>
</evidence>
<dbReference type="InterPro" id="IPR000015">
    <property type="entry name" value="Fimb_usher"/>
</dbReference>
<dbReference type="PANTHER" id="PTHR30451">
    <property type="entry name" value="OUTER MEMBRANE USHER PROTEIN"/>
    <property type="match status" value="1"/>
</dbReference>
<dbReference type="InterPro" id="IPR025949">
    <property type="entry name" value="PapC-like_C"/>
</dbReference>
<evidence type="ECO:0000256" key="10">
    <source>
        <dbReference type="RuleBase" id="RU003884"/>
    </source>
</evidence>
<dbReference type="InterPro" id="IPR037224">
    <property type="entry name" value="PapC_N_sf"/>
</dbReference>
<dbReference type="AlphaFoldDB" id="A0A379PNJ1"/>
<accession>A0A379PNJ1</accession>
<name>A0A379PNJ1_PSEPU</name>
<feature type="domain" description="PI-PLC Y-box" evidence="13">
    <location>
        <begin position="165"/>
        <end position="222"/>
    </location>
</feature>
<gene>
    <name evidence="14" type="primary">fimD_2</name>
    <name evidence="14" type="ORF">NCTC7914_04908</name>
</gene>
<dbReference type="RefSeq" id="WP_115275597.1">
    <property type="nucleotide sequence ID" value="NZ_UGUY01000002.1"/>
</dbReference>
<dbReference type="GO" id="GO:0006629">
    <property type="term" value="P:lipid metabolic process"/>
    <property type="evidence" value="ECO:0007669"/>
    <property type="project" value="InterPro"/>
</dbReference>
<evidence type="ECO:0000256" key="5">
    <source>
        <dbReference type="ARBA" id="ARBA00022558"/>
    </source>
</evidence>
<protein>
    <submittedName>
        <fullName evidence="14">Fimbrial biogenesis outer membrane usher protein</fullName>
    </submittedName>
</protein>
<evidence type="ECO:0000256" key="6">
    <source>
        <dbReference type="ARBA" id="ARBA00022692"/>
    </source>
</evidence>
<organism evidence="14 15">
    <name type="scientific">Pseudomonas putida</name>
    <name type="common">Arthrobacter siderocapsulatus</name>
    <dbReference type="NCBI Taxonomy" id="303"/>
    <lineage>
        <taxon>Bacteria</taxon>
        <taxon>Pseudomonadati</taxon>
        <taxon>Pseudomonadota</taxon>
        <taxon>Gammaproteobacteria</taxon>
        <taxon>Pseudomonadales</taxon>
        <taxon>Pseudomonadaceae</taxon>
        <taxon>Pseudomonas</taxon>
    </lineage>
</organism>
<dbReference type="GO" id="GO:0035556">
    <property type="term" value="P:intracellular signal transduction"/>
    <property type="evidence" value="ECO:0007669"/>
    <property type="project" value="InterPro"/>
</dbReference>
<proteinExistence type="inferred from homology"/>
<dbReference type="InterPro" id="IPR025885">
    <property type="entry name" value="PapC_N"/>
</dbReference>
<evidence type="ECO:0000256" key="8">
    <source>
        <dbReference type="ARBA" id="ARBA00023136"/>
    </source>
</evidence>
<dbReference type="Pfam" id="PF00577">
    <property type="entry name" value="Usher"/>
    <property type="match status" value="1"/>
</dbReference>
<evidence type="ECO:0000313" key="14">
    <source>
        <dbReference type="EMBL" id="SUF08879.1"/>
    </source>
</evidence>
<keyword evidence="9 10" id="KW-0998">Cell outer membrane</keyword>
<dbReference type="InterPro" id="IPR001711">
    <property type="entry name" value="PLipase_C_Pinositol-sp_Y"/>
</dbReference>
<dbReference type="InterPro" id="IPR018030">
    <property type="entry name" value="Fimbrial_membr_usher_CS"/>
</dbReference>
<dbReference type="PROSITE" id="PS50008">
    <property type="entry name" value="PIPLC_Y_DOMAIN"/>
    <property type="match status" value="1"/>
</dbReference>
<dbReference type="GO" id="GO:0009297">
    <property type="term" value="P:pilus assembly"/>
    <property type="evidence" value="ECO:0007669"/>
    <property type="project" value="InterPro"/>
</dbReference>
<evidence type="ECO:0000256" key="4">
    <source>
        <dbReference type="ARBA" id="ARBA00022452"/>
    </source>
</evidence>
<evidence type="ECO:0000256" key="9">
    <source>
        <dbReference type="ARBA" id="ARBA00023237"/>
    </source>
</evidence>
<sequence>MLQFDRRRPLPSRLRFALQPPLMGGCLTLVLSAPSLAADLPAQFQAGFMRQPPGQAAEAGALALQTLAAQTPLTAGRYRVALLVNLTPVEEREIEFHEATQGTGLQACLTSELLRTLNLREQALETPLPDDDRCVDLPALIPQASVDFDPSQLRLSLSIPQIALRQDRSGNVPQERWDTGINAAFVNYQASAQHSTRRDGRNSSSQDLYLSSGLNLGPWRLRSQQALRENEEGLRRWTRTDTYAQRDLPGLYANLTLGETFTSGEVFRTFAFSGARLASDQGMLSDTMRQYAPVIRGVAQSRAKVEVLRSGFAIYSTYVAPGPYEIDDLSVGSGNGELEVVVTESDGQVSRFIQPYSSLGSLLREGVWHYTATAGNYNGAKHLDNPRFWQGTLARGGAWNTTLYGGVLASDHYRATALGMARDFGELGALSLDATQANTDLGSTLGRVQGQSYSLRYGKSFQTRTSLRFAGYRYSTEGYRDFDESVQQRYADARFAGSRRSRVEASMYQNLGRSSSLSLTLSQEDYWRSDYQRRQYQLQYNTRVDKLAINLFASQSLSARNTNSRLFGVSLSLPLDFGRRPHTASFSLQHSDGKHSERASLQGGLLDDRLSYHASLASDQNNRQSGAVALAYQGSQGSFGVGYSEANDQRSLSLNASGALLVHADGIALGSYLGENPALVHVPNVANVGVQNASSARTDEQGYLLVSHLNPYRINSLVLDTDQLSPEVVIDNASQQVVPRRGAVIKARFDARKVVRMVLTLQQPDGRPLPFGAQVSDTHGQALGVVGQAGQTLLATTEPGQQQLQVHWGDIEIQKCHVTLDARTMPVSDGYRMQTIDCLPHSADDTDPASANAPQGHTS</sequence>
<evidence type="ECO:0000259" key="13">
    <source>
        <dbReference type="PROSITE" id="PS50008"/>
    </source>
</evidence>
<feature type="region of interest" description="Disordered" evidence="11">
    <location>
        <begin position="839"/>
        <end position="859"/>
    </location>
</feature>
<keyword evidence="4" id="KW-1134">Transmembrane beta strand</keyword>
<feature type="signal peptide" evidence="12">
    <location>
        <begin position="1"/>
        <end position="37"/>
    </location>
</feature>